<dbReference type="InterPro" id="IPR036328">
    <property type="entry name" value="MliC_sf"/>
</dbReference>
<sequence>MMKCKYIIAFLLINSPLLAQKPHLNSSKSINNLKLNENIYQYNCPKNKNILIHYVTTGSEHSNKPVFVVLDLNHKSYGLSESVSASGSRYIGHYGTDLSHGLIWWEKGDNGTLYSFQGDNVDKSQILLKDCHINLAKQ</sequence>
<dbReference type="EMBL" id="CP002865">
    <property type="protein sequence ID" value="AEI37254.1"/>
    <property type="molecule type" value="Genomic_DNA"/>
</dbReference>
<name>F8EUW6_ZYMMT</name>
<organism evidence="7 8">
    <name type="scientific">Zymomonas mobilis subsp. pomaceae (strain ATCC 29192 / DSM 22645 / JCM 10191 / CCUG 17912 / NBRC 13757 / NCIMB 11200 / NRRL B-4491 / Barker I)</name>
    <dbReference type="NCBI Taxonomy" id="579138"/>
    <lineage>
        <taxon>Bacteria</taxon>
        <taxon>Pseudomonadati</taxon>
        <taxon>Pseudomonadota</taxon>
        <taxon>Alphaproteobacteria</taxon>
        <taxon>Sphingomonadales</taxon>
        <taxon>Zymomonadaceae</taxon>
        <taxon>Zymomonas</taxon>
    </lineage>
</organism>
<proteinExistence type="predicted"/>
<keyword evidence="1 5" id="KW-0732">Signal</keyword>
<evidence type="ECO:0000256" key="4">
    <source>
        <dbReference type="ARBA" id="ARBA00023288"/>
    </source>
</evidence>
<feature type="domain" description="C-type lysozyme inhibitor" evidence="6">
    <location>
        <begin position="42"/>
        <end position="120"/>
    </location>
</feature>
<protein>
    <recommendedName>
        <fullName evidence="6">C-type lysozyme inhibitor domain-containing protein</fullName>
    </recommendedName>
</protein>
<dbReference type="AlphaFoldDB" id="F8EUW6"/>
<accession>F8EUW6</accession>
<keyword evidence="2" id="KW-0472">Membrane</keyword>
<evidence type="ECO:0000256" key="1">
    <source>
        <dbReference type="ARBA" id="ARBA00022729"/>
    </source>
</evidence>
<feature type="chain" id="PRO_5003376402" description="C-type lysozyme inhibitor domain-containing protein" evidence="5">
    <location>
        <begin position="20"/>
        <end position="138"/>
    </location>
</feature>
<evidence type="ECO:0000313" key="7">
    <source>
        <dbReference type="EMBL" id="AEI37254.1"/>
    </source>
</evidence>
<evidence type="ECO:0000256" key="2">
    <source>
        <dbReference type="ARBA" id="ARBA00023136"/>
    </source>
</evidence>
<evidence type="ECO:0000256" key="3">
    <source>
        <dbReference type="ARBA" id="ARBA00023139"/>
    </source>
</evidence>
<feature type="signal peptide" evidence="5">
    <location>
        <begin position="1"/>
        <end position="19"/>
    </location>
</feature>
<evidence type="ECO:0000256" key="5">
    <source>
        <dbReference type="SAM" id="SignalP"/>
    </source>
</evidence>
<keyword evidence="3" id="KW-0564">Palmitate</keyword>
<dbReference type="RefSeq" id="WP_013933653.1">
    <property type="nucleotide sequence ID" value="NC_015709.1"/>
</dbReference>
<evidence type="ECO:0000313" key="8">
    <source>
        <dbReference type="Proteomes" id="UP000000491"/>
    </source>
</evidence>
<reference evidence="7 8" key="1">
    <citation type="journal article" date="2011" name="J. Bacteriol.">
        <title>Genome sequence of the ethanol-producing Zymomonas mobilis subsp. pomaceae lectotype strain ATCC 29192.</title>
        <authorList>
            <person name="Kouvelis V.N."/>
            <person name="Davenport K.W."/>
            <person name="Brettin T.S."/>
            <person name="Bruce D."/>
            <person name="Detter C."/>
            <person name="Han C.S."/>
            <person name="Nolan M."/>
            <person name="Tapia R."/>
            <person name="Damoulaki A."/>
            <person name="Kyrpides N.C."/>
            <person name="Typas M.A."/>
            <person name="Pappas K.M."/>
        </authorList>
    </citation>
    <scope>NUCLEOTIDE SEQUENCE [LARGE SCALE GENOMIC DNA]</scope>
    <source>
        <strain evidence="8">ATCC 29192 / DSM 22645 / JCM 10191 / CCUG 17912 / NBRC 13757 / NCIMB 11200 / NRRL B-4491 / Barker I</strain>
    </source>
</reference>
<evidence type="ECO:0000259" key="6">
    <source>
        <dbReference type="Pfam" id="PF09864"/>
    </source>
</evidence>
<dbReference type="HOGENOM" id="CLU_153968_0_0_5"/>
<dbReference type="PATRIC" id="fig|579138.3.peg.368"/>
<dbReference type="KEGG" id="zmp:Zymop_0351"/>
<keyword evidence="4" id="KW-0449">Lipoprotein</keyword>
<gene>
    <name evidence="7" type="ordered locus">Zymop_0351</name>
</gene>
<dbReference type="Proteomes" id="UP000000491">
    <property type="component" value="Chromosome"/>
</dbReference>
<dbReference type="eggNOG" id="COG3895">
    <property type="taxonomic scope" value="Bacteria"/>
</dbReference>
<dbReference type="Pfam" id="PF09864">
    <property type="entry name" value="MliC"/>
    <property type="match status" value="1"/>
</dbReference>
<dbReference type="Gene3D" id="2.40.128.200">
    <property type="match status" value="1"/>
</dbReference>
<dbReference type="InterPro" id="IPR018660">
    <property type="entry name" value="MliC"/>
</dbReference>
<dbReference type="SUPFAM" id="SSF141488">
    <property type="entry name" value="YdhA-like"/>
    <property type="match status" value="1"/>
</dbReference>